<sequence length="137" mass="15335">MTGISTKTIYAVAALHELSQVQEDAVLKIKDIASRAAVPQNFLEQILLELRKQSILISIKGAHGGYKLAKPLKDITLKDIVMILETDALSDVCRTDNPTLKLFWEDIREGVANVFDIPLSELKNYQQKANHTLNYSI</sequence>
<dbReference type="InterPro" id="IPR030489">
    <property type="entry name" value="TR_Rrf2-type_CS"/>
</dbReference>
<dbReference type="SUPFAM" id="SSF46785">
    <property type="entry name" value="Winged helix' DNA-binding domain"/>
    <property type="match status" value="1"/>
</dbReference>
<proteinExistence type="predicted"/>
<dbReference type="Pfam" id="PF02082">
    <property type="entry name" value="Rrf2"/>
    <property type="match status" value="1"/>
</dbReference>
<dbReference type="PANTHER" id="PTHR33221:SF5">
    <property type="entry name" value="HTH-TYPE TRANSCRIPTIONAL REGULATOR ISCR"/>
    <property type="match status" value="1"/>
</dbReference>
<dbReference type="InterPro" id="IPR036388">
    <property type="entry name" value="WH-like_DNA-bd_sf"/>
</dbReference>
<dbReference type="AlphaFoldDB" id="A0A1W1C2Q2"/>
<dbReference type="InterPro" id="IPR000944">
    <property type="entry name" value="Tscrpt_reg_Rrf2"/>
</dbReference>
<dbReference type="EMBL" id="FPHL01000021">
    <property type="protein sequence ID" value="SFV60120.1"/>
    <property type="molecule type" value="Genomic_DNA"/>
</dbReference>
<reference evidence="2" key="1">
    <citation type="submission" date="2016-10" db="EMBL/GenBank/DDBJ databases">
        <authorList>
            <person name="de Groot N.N."/>
        </authorList>
    </citation>
    <scope>NUCLEOTIDE SEQUENCE</scope>
</reference>
<dbReference type="PROSITE" id="PS51197">
    <property type="entry name" value="HTH_RRF2_2"/>
    <property type="match status" value="1"/>
</dbReference>
<organism evidence="2">
    <name type="scientific">hydrothermal vent metagenome</name>
    <dbReference type="NCBI Taxonomy" id="652676"/>
    <lineage>
        <taxon>unclassified sequences</taxon>
        <taxon>metagenomes</taxon>
        <taxon>ecological metagenomes</taxon>
    </lineage>
</organism>
<protein>
    <submittedName>
        <fullName evidence="2">Rrf2 family transcriptional regulator</fullName>
    </submittedName>
</protein>
<dbReference type="GO" id="GO:0003677">
    <property type="term" value="F:DNA binding"/>
    <property type="evidence" value="ECO:0007669"/>
    <property type="project" value="UniProtKB-KW"/>
</dbReference>
<dbReference type="PANTHER" id="PTHR33221">
    <property type="entry name" value="WINGED HELIX-TURN-HELIX TRANSCRIPTIONAL REGULATOR, RRF2 FAMILY"/>
    <property type="match status" value="1"/>
</dbReference>
<evidence type="ECO:0000256" key="1">
    <source>
        <dbReference type="ARBA" id="ARBA00023125"/>
    </source>
</evidence>
<gene>
    <name evidence="2" type="ORF">MNB_SV-10-61</name>
</gene>
<accession>A0A1W1C2Q2</accession>
<keyword evidence="1" id="KW-0238">DNA-binding</keyword>
<dbReference type="InterPro" id="IPR036390">
    <property type="entry name" value="WH_DNA-bd_sf"/>
</dbReference>
<dbReference type="PROSITE" id="PS01332">
    <property type="entry name" value="HTH_RRF2_1"/>
    <property type="match status" value="1"/>
</dbReference>
<dbReference type="GO" id="GO:0003700">
    <property type="term" value="F:DNA-binding transcription factor activity"/>
    <property type="evidence" value="ECO:0007669"/>
    <property type="project" value="TreeGrafter"/>
</dbReference>
<dbReference type="NCBIfam" id="TIGR00738">
    <property type="entry name" value="rrf2_super"/>
    <property type="match status" value="1"/>
</dbReference>
<dbReference type="Gene3D" id="1.10.10.10">
    <property type="entry name" value="Winged helix-like DNA-binding domain superfamily/Winged helix DNA-binding domain"/>
    <property type="match status" value="1"/>
</dbReference>
<dbReference type="GO" id="GO:0005829">
    <property type="term" value="C:cytosol"/>
    <property type="evidence" value="ECO:0007669"/>
    <property type="project" value="TreeGrafter"/>
</dbReference>
<evidence type="ECO:0000313" key="2">
    <source>
        <dbReference type="EMBL" id="SFV60120.1"/>
    </source>
</evidence>
<name>A0A1W1C2Q2_9ZZZZ</name>